<feature type="compositionally biased region" description="Low complexity" evidence="1">
    <location>
        <begin position="1423"/>
        <end position="1439"/>
    </location>
</feature>
<feature type="compositionally biased region" description="Basic and acidic residues" evidence="1">
    <location>
        <begin position="407"/>
        <end position="426"/>
    </location>
</feature>
<sequence>MGIDSRRPPLPAPTESMDENDTSGGDTEVATNVTLRTDKTHYTIPEDGRPITISTQKVTTGGKGGGIGKHGRQKSQTSLLIEYFEASKTGDKSRTRPSVRVKVTPSSAKKGRSGGDSVQITSISSDRKPSYTRRIPLSGGKRSEGTELSASSESNVSAHPPVEIEVLNNSDISRPDRSSRGLMYAPIESNVSSMPPDSMLEGENSVVESDFSYDDTMAAKETAHLRAPQRTGSQSRTNSRDRIAQRVMEKLGATATAPRKSSRSSSRDWEAEGYTRERRRRSSKSQRVEDDAVTGAESSLLSNRSERSYRSGHSQARSMTNNPKLLEMVEDTIKRMILPELDQMKEDQKIDRKLRKYDDSRSGSMAGSSASLERKVSKSSSTPHLVSRPKVVLNRDGDDPGVVLSRGDSERVKQRKSSREHSDRHSTSRRSSGRHSREGSYETEEKLRKKSSRSTNGLRGAAAAGLAAGVAGGALTSAALRHHDSQGDLNERRKRRSKSRSSRSRSASINDSVDETYVLKEQVPAMPLASAINDSDVTRESLLSSKNGHSPSGTSAEIRTPVREVSRGSLGDAISPASSRTPTRPVSGQDKSLGMSHTNLPLQSSPLNSPARESPASAKSPNGGISNKTRLAALAAAGLGGAAAAKGIDSRHVDADGYGDSAPQRKISSGSPVQSVSSLRRTFEDDPLIPQGLRPRSAASRASVDRLRETQKSLSSLRSDSAPTTQRLAQSAKHSRDVSADGRATPVDRGDAAFWREGTGTPGAETADEWLERQHLINDQYRDSLATNRDSYQTNPYPEDSKRFTMYTDDSYLDHHSEDGEHDERGVRNVNGGGLAPNYVHAPVAVESAVASLMEPSTVSSHVVSATSSARKSNGGSYSDRMAAQLKEMGQDKSPIYNGSTMTENMPSQDRWAAIRGHARNLSEQSPAQSPIREHLMDEKPVMTASGLPLAEDPMPEIGHYDSQSDLQTNPSIIQGPLGGDATGKSTWPYTPEPESKRNSKGALAVGASAGGAAALAATHAARQPKVEDDRDLDIDREATPTGRSFRDEGYATDGRTRSGGGITPKAELYGKQDLEEYHRAMDAQDVDGDDPLSPTSADPRHTRQVSGNSHGMESPLYDASTGKGLDRIESKDIVALMDHLTVRDAQRNARDTEILVTLVRSAAEMRSSFDEMKKFIAEQDKLIMQNTDRDAELTAQKVLGGPRPQPVPSPRTPRRQVNSEEDIQQKRKGVLSRALKGLTGGKSAKDLARVEEMLMQILDNVEDLKYQQNHGAPPNRSFSADSMDTYENMRATQDSGYEPEGQAGTSSTPSQSGHFPSTPREKQQFHSGYDGRRGSDNRVSTVLEESDDELEPHEAHVLNHQFENNERLLTPTQERRRTLGLSPRNTPPQPTAAANNDQTPEKQRKHKSNSSSLFGMSVPKISRWSRTTTSSAAPEPATLDSPKQTQEAKKSFDSSRSSFDDYDDDRSSFRSNDTLPRRQNAAQNADSRSMRSLASSKLTRTPSPLIPSEASAKQHVSHGYDAADSPVQEDDEAHFDDPKYQAHRNSLLLQHPQPRQGTTSRHQNTLESQAHSFDDPAGTNSDLSLQTVSDFDPSAWGSSGTAGLARHRLIQVEPLSPVSLTHQEKYGNRKDGSDSDALVPHQKPAVPPKIKSDDPEEWEEPQYSNSGFSKGGYYTSPYGSGHLLEPIEEVRYSLETDSGRNMSPDPQVASAKAVSVNSPARKGLTGPRPMGSSRTPSNGNNGRPVAADNVATFSGTVRRKPVPGAQGTNSVESLYSRFAM</sequence>
<feature type="compositionally biased region" description="Polar residues" evidence="1">
    <location>
        <begin position="541"/>
        <end position="557"/>
    </location>
</feature>
<feature type="compositionally biased region" description="Basic and acidic residues" evidence="1">
    <location>
        <begin position="435"/>
        <end position="447"/>
    </location>
</feature>
<feature type="compositionally biased region" description="Basic and acidic residues" evidence="1">
    <location>
        <begin position="1623"/>
        <end position="1634"/>
    </location>
</feature>
<feature type="compositionally biased region" description="Polar residues" evidence="1">
    <location>
        <begin position="146"/>
        <end position="157"/>
    </location>
</feature>
<feature type="region of interest" description="Disordered" evidence="1">
    <location>
        <begin position="968"/>
        <end position="1067"/>
    </location>
</feature>
<dbReference type="OrthoDB" id="5382102at2759"/>
<feature type="compositionally biased region" description="Basic and acidic residues" evidence="1">
    <location>
        <begin position="1689"/>
        <end position="1699"/>
    </location>
</feature>
<proteinExistence type="predicted"/>
<keyword evidence="3" id="KW-1185">Reference proteome</keyword>
<feature type="compositionally biased region" description="Polar residues" evidence="1">
    <location>
        <begin position="1733"/>
        <end position="1742"/>
    </location>
</feature>
<dbReference type="PANTHER" id="PTHR42105">
    <property type="entry name" value="DIM2-ASSOCIATED PROTEIN 1"/>
    <property type="match status" value="1"/>
</dbReference>
<feature type="compositionally biased region" description="Basic and acidic residues" evidence="1">
    <location>
        <begin position="1320"/>
        <end position="1337"/>
    </location>
</feature>
<dbReference type="PANTHER" id="PTHR42105:SF1">
    <property type="entry name" value="TRANSALDOLASE"/>
    <property type="match status" value="1"/>
</dbReference>
<reference evidence="2" key="1">
    <citation type="journal article" date="2020" name="Stud. Mycol.">
        <title>101 Dothideomycetes genomes: a test case for predicting lifestyles and emergence of pathogens.</title>
        <authorList>
            <person name="Haridas S."/>
            <person name="Albert R."/>
            <person name="Binder M."/>
            <person name="Bloem J."/>
            <person name="Labutti K."/>
            <person name="Salamov A."/>
            <person name="Andreopoulos B."/>
            <person name="Baker S."/>
            <person name="Barry K."/>
            <person name="Bills G."/>
            <person name="Bluhm B."/>
            <person name="Cannon C."/>
            <person name="Castanera R."/>
            <person name="Culley D."/>
            <person name="Daum C."/>
            <person name="Ezra D."/>
            <person name="Gonzalez J."/>
            <person name="Henrissat B."/>
            <person name="Kuo A."/>
            <person name="Liang C."/>
            <person name="Lipzen A."/>
            <person name="Lutzoni F."/>
            <person name="Magnuson J."/>
            <person name="Mondo S."/>
            <person name="Nolan M."/>
            <person name="Ohm R."/>
            <person name="Pangilinan J."/>
            <person name="Park H.-J."/>
            <person name="Ramirez L."/>
            <person name="Alfaro M."/>
            <person name="Sun H."/>
            <person name="Tritt A."/>
            <person name="Yoshinaga Y."/>
            <person name="Zwiers L.-H."/>
            <person name="Turgeon B."/>
            <person name="Goodwin S."/>
            <person name="Spatafora J."/>
            <person name="Crous P."/>
            <person name="Grigoriev I."/>
        </authorList>
    </citation>
    <scope>NUCLEOTIDE SEQUENCE</scope>
    <source>
        <strain evidence="2">SCOH1-5</strain>
    </source>
</reference>
<gene>
    <name evidence="2" type="ORF">CERZMDRAFT_34995</name>
</gene>
<feature type="compositionally biased region" description="Basic and acidic residues" evidence="1">
    <location>
        <begin position="265"/>
        <end position="276"/>
    </location>
</feature>
<feature type="compositionally biased region" description="Polar residues" evidence="1">
    <location>
        <begin position="1544"/>
        <end position="1565"/>
    </location>
</feature>
<feature type="region of interest" description="Disordered" evidence="1">
    <location>
        <begin position="1616"/>
        <end position="1781"/>
    </location>
</feature>
<feature type="compositionally biased region" description="Low complexity" evidence="1">
    <location>
        <begin position="668"/>
        <end position="678"/>
    </location>
</feature>
<feature type="compositionally biased region" description="Polar residues" evidence="1">
    <location>
        <begin position="22"/>
        <end position="35"/>
    </location>
</feature>
<feature type="compositionally biased region" description="Low complexity" evidence="1">
    <location>
        <begin position="362"/>
        <end position="371"/>
    </location>
</feature>
<evidence type="ECO:0000313" key="2">
    <source>
        <dbReference type="EMBL" id="KAF2215575.1"/>
    </source>
</evidence>
<evidence type="ECO:0000256" key="1">
    <source>
        <dbReference type="SAM" id="MobiDB-lite"/>
    </source>
</evidence>
<feature type="compositionally biased region" description="Basic and acidic residues" evidence="1">
    <location>
        <begin position="238"/>
        <end position="249"/>
    </location>
</feature>
<name>A0A6A6FQ25_9PEZI</name>
<feature type="compositionally biased region" description="Basic and acidic residues" evidence="1">
    <location>
        <begin position="342"/>
        <end position="361"/>
    </location>
</feature>
<feature type="region of interest" description="Disordered" evidence="1">
    <location>
        <begin position="1294"/>
        <end position="1565"/>
    </location>
</feature>
<feature type="compositionally biased region" description="Basic and acidic residues" evidence="1">
    <location>
        <begin position="1025"/>
        <end position="1050"/>
    </location>
</feature>
<feature type="compositionally biased region" description="Polar residues" evidence="1">
    <location>
        <begin position="1304"/>
        <end position="1316"/>
    </location>
</feature>
<feature type="compositionally biased region" description="Polar residues" evidence="1">
    <location>
        <begin position="312"/>
        <end position="323"/>
    </location>
</feature>
<evidence type="ECO:0000313" key="3">
    <source>
        <dbReference type="Proteomes" id="UP000799539"/>
    </source>
</evidence>
<feature type="compositionally biased region" description="Polar residues" evidence="1">
    <location>
        <begin position="712"/>
        <end position="729"/>
    </location>
</feature>
<feature type="region of interest" description="Disordered" evidence="1">
    <location>
        <begin position="1199"/>
        <end position="1236"/>
    </location>
</feature>
<feature type="region of interest" description="Disordered" evidence="1">
    <location>
        <begin position="340"/>
        <end position="459"/>
    </location>
</feature>
<feature type="compositionally biased region" description="Polar residues" evidence="1">
    <location>
        <begin position="576"/>
        <end position="608"/>
    </location>
</feature>
<dbReference type="Proteomes" id="UP000799539">
    <property type="component" value="Unassembled WGS sequence"/>
</dbReference>
<feature type="compositionally biased region" description="Basic and acidic residues" evidence="1">
    <location>
        <begin position="481"/>
        <end position="491"/>
    </location>
</feature>
<feature type="compositionally biased region" description="Basic and acidic residues" evidence="1">
    <location>
        <begin position="36"/>
        <end position="49"/>
    </location>
</feature>
<feature type="region of interest" description="Disordered" evidence="1">
    <location>
        <begin position="1085"/>
        <end position="1124"/>
    </location>
</feature>
<feature type="compositionally biased region" description="Polar residues" evidence="1">
    <location>
        <begin position="1481"/>
        <end position="1503"/>
    </location>
</feature>
<feature type="compositionally biased region" description="Low complexity" evidence="1">
    <location>
        <begin position="1002"/>
        <end position="1022"/>
    </location>
</feature>
<feature type="compositionally biased region" description="Polar residues" evidence="1">
    <location>
        <begin position="617"/>
        <end position="626"/>
    </location>
</feature>
<dbReference type="EMBL" id="ML992665">
    <property type="protein sequence ID" value="KAF2215575.1"/>
    <property type="molecule type" value="Genomic_DNA"/>
</dbReference>
<feature type="compositionally biased region" description="Basic residues" evidence="1">
    <location>
        <begin position="492"/>
        <end position="503"/>
    </location>
</feature>
<protein>
    <submittedName>
        <fullName evidence="2">Uncharacterized protein</fullName>
    </submittedName>
</protein>
<accession>A0A6A6FQ25</accession>
<feature type="region of interest" description="Disordered" evidence="1">
    <location>
        <begin position="477"/>
        <end position="518"/>
    </location>
</feature>
<feature type="region of interest" description="Disordered" evidence="1">
    <location>
        <begin position="652"/>
        <end position="766"/>
    </location>
</feature>
<organism evidence="2 3">
    <name type="scientific">Cercospora zeae-maydis SCOH1-5</name>
    <dbReference type="NCBI Taxonomy" id="717836"/>
    <lineage>
        <taxon>Eukaryota</taxon>
        <taxon>Fungi</taxon>
        <taxon>Dikarya</taxon>
        <taxon>Ascomycota</taxon>
        <taxon>Pezizomycotina</taxon>
        <taxon>Dothideomycetes</taxon>
        <taxon>Dothideomycetidae</taxon>
        <taxon>Mycosphaerellales</taxon>
        <taxon>Mycosphaerellaceae</taxon>
        <taxon>Cercospora</taxon>
    </lineage>
</organism>
<feature type="compositionally biased region" description="Basic and acidic residues" evidence="1">
    <location>
        <begin position="734"/>
        <end position="751"/>
    </location>
</feature>
<feature type="region of interest" description="Disordered" evidence="1">
    <location>
        <begin position="538"/>
        <end position="626"/>
    </location>
</feature>
<feature type="region of interest" description="Disordered" evidence="1">
    <location>
        <begin position="1"/>
        <end position="327"/>
    </location>
</feature>